<evidence type="ECO:0000313" key="1">
    <source>
        <dbReference type="EMBL" id="EQD40938.1"/>
    </source>
</evidence>
<dbReference type="GO" id="GO:0004386">
    <property type="term" value="F:helicase activity"/>
    <property type="evidence" value="ECO:0007669"/>
    <property type="project" value="UniProtKB-KW"/>
</dbReference>
<proteinExistence type="predicted"/>
<keyword evidence="1" id="KW-0347">Helicase</keyword>
<name>T0Z7H1_9ZZZZ</name>
<reference evidence="1" key="1">
    <citation type="submission" date="2013-08" db="EMBL/GenBank/DDBJ databases">
        <authorList>
            <person name="Mendez C."/>
            <person name="Richter M."/>
            <person name="Ferrer M."/>
            <person name="Sanchez J."/>
        </authorList>
    </citation>
    <scope>NUCLEOTIDE SEQUENCE</scope>
</reference>
<keyword evidence="1" id="KW-0378">Hydrolase</keyword>
<protein>
    <submittedName>
        <fullName evidence="1">Helicase domain-containing protein</fullName>
    </submittedName>
</protein>
<gene>
    <name evidence="1" type="ORF">B1A_16271</name>
</gene>
<accession>T0Z7H1</accession>
<keyword evidence="1" id="KW-0067">ATP-binding</keyword>
<organism evidence="1">
    <name type="scientific">mine drainage metagenome</name>
    <dbReference type="NCBI Taxonomy" id="410659"/>
    <lineage>
        <taxon>unclassified sequences</taxon>
        <taxon>metagenomes</taxon>
        <taxon>ecological metagenomes</taxon>
    </lineage>
</organism>
<keyword evidence="1" id="KW-0547">Nucleotide-binding</keyword>
<feature type="non-terminal residue" evidence="1">
    <location>
        <position position="1"/>
    </location>
</feature>
<dbReference type="AlphaFoldDB" id="T0Z7H1"/>
<comment type="caution">
    <text evidence="1">The sequence shown here is derived from an EMBL/GenBank/DDBJ whole genome shotgun (WGS) entry which is preliminary data.</text>
</comment>
<sequence>DAEAILAPLQAQWRDALDKAKANRTVFAQRRIRPDEVLPEWHKQQQALGTQDDVQRFVLSACARLGAPLGTARNGQFRLLPQRLPEALRLRLADEGISKTLNLDFTELHRSHPLVTTLAEHLLETSLQGDSGLAARCAATLTDAVDVVTTLYLLRLRHQLSYVRRREPFQVMAEETVTLAVKGRSQPEWLSGDAVSALLECTPSGNLAPEAVQREIRAALEFLHVQPQRLEDLARERAAVLLADHERVREAARDVGQYSVSPCLPVDVMGIYVLLPDAL</sequence>
<reference evidence="1" key="2">
    <citation type="journal article" date="2014" name="ISME J.">
        <title>Microbial stratification in low pH oxic and suboxic macroscopic growths along an acid mine drainage.</title>
        <authorList>
            <person name="Mendez-Garcia C."/>
            <person name="Mesa V."/>
            <person name="Sprenger R.R."/>
            <person name="Richter M."/>
            <person name="Diez M.S."/>
            <person name="Solano J."/>
            <person name="Bargiela R."/>
            <person name="Golyshina O.V."/>
            <person name="Manteca A."/>
            <person name="Ramos J.L."/>
            <person name="Gallego J.R."/>
            <person name="Llorente I."/>
            <person name="Martins Dos Santos V.A."/>
            <person name="Jensen O.N."/>
            <person name="Pelaez A.I."/>
            <person name="Sanchez J."/>
            <person name="Ferrer M."/>
        </authorList>
    </citation>
    <scope>NUCLEOTIDE SEQUENCE</scope>
</reference>
<dbReference type="EMBL" id="AUZX01011955">
    <property type="protein sequence ID" value="EQD40938.1"/>
    <property type="molecule type" value="Genomic_DNA"/>
</dbReference>